<evidence type="ECO:0000313" key="2">
    <source>
        <dbReference type="EMBL" id="MBB4027935.1"/>
    </source>
</evidence>
<accession>A0A7W6N0D4</accession>
<dbReference type="Proteomes" id="UP000546007">
    <property type="component" value="Unassembled WGS sequence"/>
</dbReference>
<gene>
    <name evidence="2" type="ORF">GGR14_003752</name>
</gene>
<dbReference type="EMBL" id="JACIES010000014">
    <property type="protein sequence ID" value="MBB4027935.1"/>
    <property type="molecule type" value="Genomic_DNA"/>
</dbReference>
<protein>
    <submittedName>
        <fullName evidence="2">Uncharacterized protein</fullName>
    </submittedName>
</protein>
<keyword evidence="1" id="KW-0812">Transmembrane</keyword>
<sequence length="37" mass="4270">MNGSMVVKFYVLQCYSSMLFLSGIFINDNFFVSLPKE</sequence>
<keyword evidence="3" id="KW-1185">Reference proteome</keyword>
<keyword evidence="1" id="KW-1133">Transmembrane helix</keyword>
<organism evidence="2 3">
    <name type="scientific">Butyricimonas faecihominis</name>
    <dbReference type="NCBI Taxonomy" id="1472416"/>
    <lineage>
        <taxon>Bacteria</taxon>
        <taxon>Pseudomonadati</taxon>
        <taxon>Bacteroidota</taxon>
        <taxon>Bacteroidia</taxon>
        <taxon>Bacteroidales</taxon>
        <taxon>Odoribacteraceae</taxon>
        <taxon>Butyricimonas</taxon>
    </lineage>
</organism>
<feature type="transmembrane region" description="Helical" evidence="1">
    <location>
        <begin position="7"/>
        <end position="26"/>
    </location>
</feature>
<evidence type="ECO:0000313" key="3">
    <source>
        <dbReference type="Proteomes" id="UP000546007"/>
    </source>
</evidence>
<comment type="caution">
    <text evidence="2">The sequence shown here is derived from an EMBL/GenBank/DDBJ whole genome shotgun (WGS) entry which is preliminary data.</text>
</comment>
<dbReference type="AlphaFoldDB" id="A0A7W6N0D4"/>
<evidence type="ECO:0000256" key="1">
    <source>
        <dbReference type="SAM" id="Phobius"/>
    </source>
</evidence>
<name>A0A7W6N0D4_9BACT</name>
<keyword evidence="1" id="KW-0472">Membrane</keyword>
<proteinExistence type="predicted"/>
<reference evidence="2 3" key="1">
    <citation type="submission" date="2020-08" db="EMBL/GenBank/DDBJ databases">
        <title>Genomic Encyclopedia of Type Strains, Phase IV (KMG-IV): sequencing the most valuable type-strain genomes for metagenomic binning, comparative biology and taxonomic classification.</title>
        <authorList>
            <person name="Goeker M."/>
        </authorList>
    </citation>
    <scope>NUCLEOTIDE SEQUENCE [LARGE SCALE GENOMIC DNA]</scope>
    <source>
        <strain evidence="2 3">DSM 105721</strain>
    </source>
</reference>